<protein>
    <submittedName>
        <fullName evidence="2">Pimeloyl-ACP methyl ester carboxylesterase</fullName>
    </submittedName>
</protein>
<feature type="domain" description="AB hydrolase-1" evidence="1">
    <location>
        <begin position="47"/>
        <end position="303"/>
    </location>
</feature>
<organism evidence="2 3">
    <name type="scientific">Bosea psychrotolerans</name>
    <dbReference type="NCBI Taxonomy" id="1871628"/>
    <lineage>
        <taxon>Bacteria</taxon>
        <taxon>Pseudomonadati</taxon>
        <taxon>Pseudomonadota</taxon>
        <taxon>Alphaproteobacteria</taxon>
        <taxon>Hyphomicrobiales</taxon>
        <taxon>Boseaceae</taxon>
        <taxon>Bosea</taxon>
    </lineage>
</organism>
<dbReference type="Pfam" id="PF12697">
    <property type="entry name" value="Abhydrolase_6"/>
    <property type="match status" value="1"/>
</dbReference>
<dbReference type="RefSeq" id="WP_103719605.1">
    <property type="nucleotide sequence ID" value="NZ_PQFZ01000011.1"/>
</dbReference>
<dbReference type="SUPFAM" id="SSF53474">
    <property type="entry name" value="alpha/beta-Hydrolases"/>
    <property type="match status" value="1"/>
</dbReference>
<dbReference type="InterPro" id="IPR000073">
    <property type="entry name" value="AB_hydrolase_1"/>
</dbReference>
<dbReference type="OrthoDB" id="7820973at2"/>
<dbReference type="InterPro" id="IPR050228">
    <property type="entry name" value="Carboxylesterase_BioH"/>
</dbReference>
<dbReference type="Gene3D" id="3.40.50.1820">
    <property type="entry name" value="alpha/beta hydrolase"/>
    <property type="match status" value="2"/>
</dbReference>
<dbReference type="AlphaFoldDB" id="A0A2S4M4X1"/>
<dbReference type="Proteomes" id="UP000236919">
    <property type="component" value="Unassembled WGS sequence"/>
</dbReference>
<gene>
    <name evidence="2" type="ORF">CYD53_111142</name>
</gene>
<dbReference type="InterPro" id="IPR029058">
    <property type="entry name" value="AB_hydrolase_fold"/>
</dbReference>
<dbReference type="PANTHER" id="PTHR43194">
    <property type="entry name" value="HYDROLASE ALPHA/BETA FOLD FAMILY"/>
    <property type="match status" value="1"/>
</dbReference>
<evidence type="ECO:0000313" key="3">
    <source>
        <dbReference type="Proteomes" id="UP000236919"/>
    </source>
</evidence>
<accession>A0A2S4M4X1</accession>
<sequence>MNVTAPADSHVVAPPILYGRAFFSGTPAHPIYVDHLPAMTAPPRLPVVMVHGGCHTGQCYLAAPDGREGWAAHFTAAGHDAFVVDWPGHGRSPACRDLARLSTRDIAEALLVLLDRVGPAILLVHSASGPMGWWIAERAPHAVAALIGVAPGAPANILPVLPDDPAAVARLSQDVSLGCPVMLPEDRPVTVDDAFMRSFWANAPRFPHEAFAQYRLSIVPESARLFNERFNIGGRGLRIADPAALARVPILIVTGEHDPRHPRAMDEATARYLGAEFVWLPDEGITGNGHMPMIEDNSDVVADRLIGWLRGRGL</sequence>
<evidence type="ECO:0000313" key="2">
    <source>
        <dbReference type="EMBL" id="POR49649.1"/>
    </source>
</evidence>
<name>A0A2S4M4X1_9HYPH</name>
<comment type="caution">
    <text evidence="2">The sequence shown here is derived from an EMBL/GenBank/DDBJ whole genome shotgun (WGS) entry which is preliminary data.</text>
</comment>
<proteinExistence type="predicted"/>
<dbReference type="PANTHER" id="PTHR43194:SF5">
    <property type="entry name" value="PIMELOYL-[ACYL-CARRIER PROTEIN] METHYL ESTER ESTERASE"/>
    <property type="match status" value="1"/>
</dbReference>
<keyword evidence="3" id="KW-1185">Reference proteome</keyword>
<reference evidence="2 3" key="1">
    <citation type="submission" date="2018-01" db="EMBL/GenBank/DDBJ databases">
        <title>Genomic Encyclopedia of Type Strains, Phase III (KMG-III): the genomes of soil and plant-associated and newly described type strains.</title>
        <authorList>
            <person name="Whitman W."/>
        </authorList>
    </citation>
    <scope>NUCLEOTIDE SEQUENCE [LARGE SCALE GENOMIC DNA]</scope>
    <source>
        <strain evidence="2 3">1131</strain>
    </source>
</reference>
<dbReference type="EMBL" id="PQFZ01000011">
    <property type="protein sequence ID" value="POR49649.1"/>
    <property type="molecule type" value="Genomic_DNA"/>
</dbReference>
<evidence type="ECO:0000259" key="1">
    <source>
        <dbReference type="Pfam" id="PF12697"/>
    </source>
</evidence>